<keyword evidence="2" id="KW-0328">Glycosyltransferase</keyword>
<dbReference type="Gene3D" id="3.40.50.2000">
    <property type="entry name" value="Glycogen Phosphorylase B"/>
    <property type="match status" value="1"/>
</dbReference>
<evidence type="ECO:0000313" key="3">
    <source>
        <dbReference type="EMBL" id="KAJ4961800.1"/>
    </source>
</evidence>
<accession>A0A9Q0H9K9</accession>
<proteinExistence type="inferred from homology"/>
<dbReference type="EMBL" id="JAMYWD010000009">
    <property type="protein sequence ID" value="KAJ4961800.1"/>
    <property type="molecule type" value="Genomic_DNA"/>
</dbReference>
<dbReference type="SUPFAM" id="SSF53756">
    <property type="entry name" value="UDP-Glycosyltransferase/glycogen phosphorylase"/>
    <property type="match status" value="1"/>
</dbReference>
<dbReference type="OrthoDB" id="5835829at2759"/>
<protein>
    <submittedName>
        <fullName evidence="3">Uncharacterized protein</fullName>
    </submittedName>
</protein>
<dbReference type="PANTHER" id="PTHR48048">
    <property type="entry name" value="GLYCOSYLTRANSFERASE"/>
    <property type="match status" value="1"/>
</dbReference>
<reference evidence="3" key="1">
    <citation type="journal article" date="2023" name="Plant J.">
        <title>The genome of the king protea, Protea cynaroides.</title>
        <authorList>
            <person name="Chang J."/>
            <person name="Duong T.A."/>
            <person name="Schoeman C."/>
            <person name="Ma X."/>
            <person name="Roodt D."/>
            <person name="Barker N."/>
            <person name="Li Z."/>
            <person name="Van de Peer Y."/>
            <person name="Mizrachi E."/>
        </authorList>
    </citation>
    <scope>NUCLEOTIDE SEQUENCE</scope>
    <source>
        <tissue evidence="3">Young leaves</tissue>
    </source>
</reference>
<dbReference type="AlphaFoldDB" id="A0A9Q0H9K9"/>
<keyword evidence="2" id="KW-0808">Transferase</keyword>
<evidence type="ECO:0000313" key="4">
    <source>
        <dbReference type="Proteomes" id="UP001141806"/>
    </source>
</evidence>
<gene>
    <name evidence="3" type="ORF">NE237_021710</name>
</gene>
<evidence type="ECO:0000256" key="1">
    <source>
        <dbReference type="ARBA" id="ARBA00009995"/>
    </source>
</evidence>
<dbReference type="Proteomes" id="UP001141806">
    <property type="component" value="Unassembled WGS sequence"/>
</dbReference>
<comment type="caution">
    <text evidence="3">The sequence shown here is derived from an EMBL/GenBank/DDBJ whole genome shotgun (WGS) entry which is preliminary data.</text>
</comment>
<sequence length="163" mass="17983">MMYSIVLYPTPGIGHLVSMIELGKLILEYCPSFSITILIIPPPLNTGLTGHYINRISSTTASITFHHLPAISISPNSISSPRHKTLIFEVVRLNKPNVHKALLTISKTSSIRAFIVNTFCTTPDVAASFNLPLYYFYTLGAADLSVILYFPTIHKNTTESSKT</sequence>
<organism evidence="3 4">
    <name type="scientific">Protea cynaroides</name>
    <dbReference type="NCBI Taxonomy" id="273540"/>
    <lineage>
        <taxon>Eukaryota</taxon>
        <taxon>Viridiplantae</taxon>
        <taxon>Streptophyta</taxon>
        <taxon>Embryophyta</taxon>
        <taxon>Tracheophyta</taxon>
        <taxon>Spermatophyta</taxon>
        <taxon>Magnoliopsida</taxon>
        <taxon>Proteales</taxon>
        <taxon>Proteaceae</taxon>
        <taxon>Protea</taxon>
    </lineage>
</organism>
<name>A0A9Q0H9K9_9MAGN</name>
<dbReference type="PANTHER" id="PTHR48048:SF30">
    <property type="entry name" value="GLYCOSYLTRANSFERASE"/>
    <property type="match status" value="1"/>
</dbReference>
<dbReference type="GO" id="GO:0035251">
    <property type="term" value="F:UDP-glucosyltransferase activity"/>
    <property type="evidence" value="ECO:0007669"/>
    <property type="project" value="InterPro"/>
</dbReference>
<comment type="similarity">
    <text evidence="1">Belongs to the UDP-glycosyltransferase family.</text>
</comment>
<dbReference type="InterPro" id="IPR050481">
    <property type="entry name" value="UDP-glycosyltransf_plant"/>
</dbReference>
<keyword evidence="4" id="KW-1185">Reference proteome</keyword>
<evidence type="ECO:0000256" key="2">
    <source>
        <dbReference type="ARBA" id="ARBA00022676"/>
    </source>
</evidence>